<feature type="non-terminal residue" evidence="3">
    <location>
        <position position="332"/>
    </location>
</feature>
<dbReference type="AlphaFoldDB" id="A0A9P6FJZ3"/>
<evidence type="ECO:0000259" key="2">
    <source>
        <dbReference type="PROSITE" id="PS51726"/>
    </source>
</evidence>
<keyword evidence="4" id="KW-1185">Reference proteome</keyword>
<feature type="compositionally biased region" description="Low complexity" evidence="1">
    <location>
        <begin position="43"/>
        <end position="52"/>
    </location>
</feature>
<sequence length="332" mass="37282">EVMSYDGYNLACILVLPPFQRKGYGKLLIEFRPKSRSKGNPIQSQTSSTQSTIPKVEADSNMQSGDQEPGQRAPTDIIKSATKQISLKEHKIPSQQPADHSADHQDLNQDEEEDVAFSIRELAAKTGIMEEDLLETLVGMGWMTQWLELEDQTSTPEVKKAKRNYSRLMKFHEQAQLLEKFHVNPDTANTSADSKDQDIAQQRLSKLHSRQPLSHGIATSSSQESRGKHPLLPYAHHPQQQQSFFSQDFDPVACLELTDSALEGEDAVMKEKDADSASAGSGTEDIDMGLGPKHVAVVTMAMVKEYQRQHRIRLQPYVEWGAIDWSAYYVEQ</sequence>
<proteinExistence type="predicted"/>
<dbReference type="InterPro" id="IPR002717">
    <property type="entry name" value="HAT_MYST-type"/>
</dbReference>
<dbReference type="Pfam" id="PF01853">
    <property type="entry name" value="MOZ_SAS"/>
    <property type="match status" value="1"/>
</dbReference>
<comment type="caution">
    <text evidence="3">The sequence shown here is derived from an EMBL/GenBank/DDBJ whole genome shotgun (WGS) entry which is preliminary data.</text>
</comment>
<name>A0A9P6FJZ3_9FUNG</name>
<feature type="domain" description="MYST-type HAT" evidence="2">
    <location>
        <begin position="1"/>
        <end position="156"/>
    </location>
</feature>
<evidence type="ECO:0000256" key="1">
    <source>
        <dbReference type="SAM" id="MobiDB-lite"/>
    </source>
</evidence>
<evidence type="ECO:0000313" key="3">
    <source>
        <dbReference type="EMBL" id="KAF9570629.1"/>
    </source>
</evidence>
<dbReference type="SUPFAM" id="SSF55729">
    <property type="entry name" value="Acyl-CoA N-acyltransferases (Nat)"/>
    <property type="match status" value="1"/>
</dbReference>
<dbReference type="GO" id="GO:0004402">
    <property type="term" value="F:histone acetyltransferase activity"/>
    <property type="evidence" value="ECO:0007669"/>
    <property type="project" value="InterPro"/>
</dbReference>
<dbReference type="EMBL" id="JAABOA010006088">
    <property type="protein sequence ID" value="KAF9570629.1"/>
    <property type="molecule type" value="Genomic_DNA"/>
</dbReference>
<feature type="region of interest" description="Disordered" evidence="1">
    <location>
        <begin position="206"/>
        <end position="234"/>
    </location>
</feature>
<dbReference type="Proteomes" id="UP000780801">
    <property type="component" value="Unassembled WGS sequence"/>
</dbReference>
<dbReference type="GO" id="GO:0006355">
    <property type="term" value="P:regulation of DNA-templated transcription"/>
    <property type="evidence" value="ECO:0007669"/>
    <property type="project" value="InterPro"/>
</dbReference>
<feature type="region of interest" description="Disordered" evidence="1">
    <location>
        <begin position="35"/>
        <end position="74"/>
    </location>
</feature>
<gene>
    <name evidence="3" type="ORF">BGW38_008719</name>
</gene>
<dbReference type="PROSITE" id="PS51726">
    <property type="entry name" value="MYST_HAT"/>
    <property type="match status" value="1"/>
</dbReference>
<evidence type="ECO:0000313" key="4">
    <source>
        <dbReference type="Proteomes" id="UP000780801"/>
    </source>
</evidence>
<organism evidence="3 4">
    <name type="scientific">Lunasporangiospora selenospora</name>
    <dbReference type="NCBI Taxonomy" id="979761"/>
    <lineage>
        <taxon>Eukaryota</taxon>
        <taxon>Fungi</taxon>
        <taxon>Fungi incertae sedis</taxon>
        <taxon>Mucoromycota</taxon>
        <taxon>Mortierellomycotina</taxon>
        <taxon>Mortierellomycetes</taxon>
        <taxon>Mortierellales</taxon>
        <taxon>Mortierellaceae</taxon>
        <taxon>Lunasporangiospora</taxon>
    </lineage>
</organism>
<accession>A0A9P6FJZ3</accession>
<protein>
    <recommendedName>
        <fullName evidence="2">MYST-type HAT domain-containing protein</fullName>
    </recommendedName>
</protein>
<dbReference type="OrthoDB" id="787137at2759"/>
<dbReference type="InterPro" id="IPR016181">
    <property type="entry name" value="Acyl_CoA_acyltransferase"/>
</dbReference>
<feature type="region of interest" description="Disordered" evidence="1">
    <location>
        <begin position="91"/>
        <end position="111"/>
    </location>
</feature>
<reference evidence="3" key="1">
    <citation type="journal article" date="2020" name="Fungal Divers.">
        <title>Resolving the Mortierellaceae phylogeny through synthesis of multi-gene phylogenetics and phylogenomics.</title>
        <authorList>
            <person name="Vandepol N."/>
            <person name="Liber J."/>
            <person name="Desiro A."/>
            <person name="Na H."/>
            <person name="Kennedy M."/>
            <person name="Barry K."/>
            <person name="Grigoriev I.V."/>
            <person name="Miller A.N."/>
            <person name="O'Donnell K."/>
            <person name="Stajich J.E."/>
            <person name="Bonito G."/>
        </authorList>
    </citation>
    <scope>NUCLEOTIDE SEQUENCE</scope>
    <source>
        <strain evidence="3">KOD1015</strain>
    </source>
</reference>
<dbReference type="Gene3D" id="3.40.630.30">
    <property type="match status" value="1"/>
</dbReference>